<gene>
    <name evidence="1" type="ORF">QPL79_01695</name>
</gene>
<evidence type="ECO:0000313" key="1">
    <source>
        <dbReference type="EMBL" id="MDK6028076.1"/>
    </source>
</evidence>
<accession>A0ABD4Z428</accession>
<protein>
    <submittedName>
        <fullName evidence="1">DUF1122 family protein</fullName>
    </submittedName>
</protein>
<sequence>MFNSLKNLNLDFKVVEKSGRFPEEKTFEFYVGYKDSWHRLLIIKFFHGRQPFYRKWIEIFFISPEIVISEKKYRFLNSEEERKLIECLSRFIDAGERIFIEYIYDVETWKALEMGTPPHLTRLGFMLLENGFTWFKDWYFPEGFMEGNPKIQAEKPVDDIAKNRHLKELCIETSIFAEKAMKFIQQNIYRKIFESVYNRIEKILNTMCKNMT</sequence>
<reference evidence="1 2" key="1">
    <citation type="submission" date="2023-05" db="EMBL/GenBank/DDBJ databases">
        <title>A new hyperthermophilic archaea 'Ignisphaera cupida' sp. nov. and description of the family 'Ignisphaeraceae' fam. nov.</title>
        <authorList>
            <person name="Podosokorskaya O.A."/>
            <person name="Elcheninov A.G."/>
            <person name="Klukina A."/>
            <person name="Merkel A.Y."/>
        </authorList>
    </citation>
    <scope>NUCLEOTIDE SEQUENCE [LARGE SCALE GENOMIC DNA]</scope>
    <source>
        <strain evidence="1 2">4213-co</strain>
    </source>
</reference>
<comment type="caution">
    <text evidence="1">The sequence shown here is derived from an EMBL/GenBank/DDBJ whole genome shotgun (WGS) entry which is preliminary data.</text>
</comment>
<evidence type="ECO:0000313" key="2">
    <source>
        <dbReference type="Proteomes" id="UP001529235"/>
    </source>
</evidence>
<dbReference type="Pfam" id="PF06557">
    <property type="entry name" value="DUF1122"/>
    <property type="match status" value="1"/>
</dbReference>
<dbReference type="InterPro" id="IPR016181">
    <property type="entry name" value="Acyl_CoA_acyltransferase"/>
</dbReference>
<name>A0ABD4Z428_9CREN</name>
<dbReference type="Gene3D" id="3.40.630.30">
    <property type="match status" value="1"/>
</dbReference>
<dbReference type="InterPro" id="IPR008304">
    <property type="entry name" value="UCP017998"/>
</dbReference>
<organism evidence="1 2">
    <name type="scientific">Ignisphaera cupida</name>
    <dbReference type="NCBI Taxonomy" id="3050454"/>
    <lineage>
        <taxon>Archaea</taxon>
        <taxon>Thermoproteota</taxon>
        <taxon>Thermoprotei</taxon>
        <taxon>Desulfurococcales</taxon>
        <taxon>Desulfurococcaceae</taxon>
        <taxon>Ignisphaera</taxon>
    </lineage>
</organism>
<dbReference type="Proteomes" id="UP001529235">
    <property type="component" value="Unassembled WGS sequence"/>
</dbReference>
<dbReference type="EMBL" id="JASNVW010000001">
    <property type="protein sequence ID" value="MDK6028076.1"/>
    <property type="molecule type" value="Genomic_DNA"/>
</dbReference>
<dbReference type="AlphaFoldDB" id="A0ABD4Z428"/>
<keyword evidence="2" id="KW-1185">Reference proteome</keyword>
<proteinExistence type="predicted"/>
<dbReference type="SUPFAM" id="SSF55729">
    <property type="entry name" value="Acyl-CoA N-acyltransferases (Nat)"/>
    <property type="match status" value="1"/>
</dbReference>
<dbReference type="RefSeq" id="WP_285273050.1">
    <property type="nucleotide sequence ID" value="NZ_JASNVW010000001.1"/>
</dbReference>